<proteinExistence type="predicted"/>
<keyword evidence="3" id="KW-1185">Reference proteome</keyword>
<reference evidence="4" key="2">
    <citation type="journal article" date="2018" name="Nat. Microbiol.">
        <title>Leveraging single-cell genomics to expand the fungal tree of life.</title>
        <authorList>
            <person name="Ahrendt S.R."/>
            <person name="Quandt C.A."/>
            <person name="Ciobanu D."/>
            <person name="Clum A."/>
            <person name="Salamov A."/>
            <person name="Andreopoulos B."/>
            <person name="Cheng J.F."/>
            <person name="Woyke T."/>
            <person name="Pelin A."/>
            <person name="Henrissat B."/>
            <person name="Reynolds N.K."/>
            <person name="Benny G.L."/>
            <person name="Smith M.E."/>
            <person name="James T.Y."/>
            <person name="Grigoriev I.V."/>
        </authorList>
    </citation>
    <scope>NUCLEOTIDE SEQUENCE [LARGE SCALE GENOMIC DNA]</scope>
    <source>
        <strain evidence="4">CSF55</strain>
    </source>
</reference>
<dbReference type="InterPro" id="IPR036770">
    <property type="entry name" value="Ankyrin_rpt-contain_sf"/>
</dbReference>
<dbReference type="AlphaFoldDB" id="A0A075AU53"/>
<dbReference type="OrthoDB" id="20872at2759"/>
<evidence type="ECO:0000313" key="2">
    <source>
        <dbReference type="EMBL" id="RKP17784.1"/>
    </source>
</evidence>
<dbReference type="Gene3D" id="1.25.40.20">
    <property type="entry name" value="Ankyrin repeat-containing domain"/>
    <property type="match status" value="1"/>
</dbReference>
<organism evidence="1 3">
    <name type="scientific">Rozella allomycis (strain CSF55)</name>
    <dbReference type="NCBI Taxonomy" id="988480"/>
    <lineage>
        <taxon>Eukaryota</taxon>
        <taxon>Fungi</taxon>
        <taxon>Fungi incertae sedis</taxon>
        <taxon>Cryptomycota</taxon>
        <taxon>Cryptomycota incertae sedis</taxon>
        <taxon>Rozella</taxon>
    </lineage>
</organism>
<evidence type="ECO:0000313" key="3">
    <source>
        <dbReference type="Proteomes" id="UP000030755"/>
    </source>
</evidence>
<accession>A0A075AU53</accession>
<evidence type="ECO:0000313" key="4">
    <source>
        <dbReference type="Proteomes" id="UP000281549"/>
    </source>
</evidence>
<sequence>MNGHYEVVKLLMSDDRVDPSADENFALKYAYHNGHTELTKLLVSDPRVRQLGLPSQNGFVQVFPLMFLNCLIDLTNDDLELRNRYSDVIRKINHAIDIPSCLLEEIINSNQ</sequence>
<reference evidence="1 3" key="1">
    <citation type="journal article" date="2013" name="Curr. Biol.">
        <title>Shared signatures of parasitism and phylogenomics unite Cryptomycota and microsporidia.</title>
        <authorList>
            <person name="James T.Y."/>
            <person name="Pelin A."/>
            <person name="Bonen L."/>
            <person name="Ahrendt S."/>
            <person name="Sain D."/>
            <person name="Corradi N."/>
            <person name="Stajich J.E."/>
        </authorList>
    </citation>
    <scope>NUCLEOTIDE SEQUENCE [LARGE SCALE GENOMIC DNA]</scope>
    <source>
        <strain evidence="1">CSF55</strain>
        <strain evidence="1">CSF55</strain>
    </source>
</reference>
<reference evidence="2" key="3">
    <citation type="submission" date="2018-08" db="EMBL/GenBank/DDBJ databases">
        <title>Leveraging single-cell genomics to expand the Fungal Tree of Life.</title>
        <authorList>
            <consortium name="DOE Joint Genome Institute"/>
            <person name="Ahrendt S.R."/>
            <person name="Quandt C.A."/>
            <person name="Ciobanu D."/>
            <person name="Clum A."/>
            <person name="Salamov A."/>
            <person name="Andreopoulos B."/>
            <person name="Cheng J.-F."/>
            <person name="Woyke T."/>
            <person name="Pelin A."/>
            <person name="Henrissat B."/>
            <person name="Reynolds N."/>
            <person name="Benny G.L."/>
            <person name="Smith M.E."/>
            <person name="James T.Y."/>
            <person name="Grigoriev I.V."/>
        </authorList>
    </citation>
    <scope>NUCLEOTIDE SEQUENCE</scope>
    <source>
        <strain evidence="2">CSF55</strain>
    </source>
</reference>
<dbReference type="Proteomes" id="UP000030755">
    <property type="component" value="Unassembled WGS sequence"/>
</dbReference>
<evidence type="ECO:0008006" key="5">
    <source>
        <dbReference type="Google" id="ProtNLM"/>
    </source>
</evidence>
<dbReference type="EMBL" id="ML005678">
    <property type="protein sequence ID" value="RKP17784.1"/>
    <property type="molecule type" value="Genomic_DNA"/>
</dbReference>
<evidence type="ECO:0000313" key="1">
    <source>
        <dbReference type="EMBL" id="EPZ32247.1"/>
    </source>
</evidence>
<dbReference type="HOGENOM" id="CLU_2159847_0_0_1"/>
<dbReference type="Proteomes" id="UP000281549">
    <property type="component" value="Unassembled WGS sequence"/>
</dbReference>
<protein>
    <recommendedName>
        <fullName evidence="5">Ankyrin</fullName>
    </recommendedName>
</protein>
<gene>
    <name evidence="1" type="ORF">O9G_004222</name>
    <name evidence="2" type="ORF">ROZALSC1DRAFT_30450</name>
</gene>
<name>A0A075AU53_ROZAC</name>
<dbReference type="SUPFAM" id="SSF48403">
    <property type="entry name" value="Ankyrin repeat"/>
    <property type="match status" value="1"/>
</dbReference>
<dbReference type="EMBL" id="KE561165">
    <property type="protein sequence ID" value="EPZ32247.1"/>
    <property type="molecule type" value="Genomic_DNA"/>
</dbReference>